<gene>
    <name evidence="4" type="primary">LOC103517938</name>
</gene>
<evidence type="ECO:0000313" key="4">
    <source>
        <dbReference type="RefSeq" id="XP_008481206.1"/>
    </source>
</evidence>
<dbReference type="PANTHER" id="PTHR47272:SF2">
    <property type="entry name" value="PIGGYBAC TRANSPOSABLE ELEMENT-DERIVED PROTEIN 3-LIKE"/>
    <property type="match status" value="1"/>
</dbReference>
<dbReference type="OMA" id="YRINIKA"/>
<dbReference type="AlphaFoldDB" id="A0A1S3DHP3"/>
<dbReference type="Proteomes" id="UP000079169">
    <property type="component" value="Unplaced"/>
</dbReference>
<dbReference type="STRING" id="121845.A0A1S3DHP3"/>
<proteinExistence type="predicted"/>
<dbReference type="InterPro" id="IPR029526">
    <property type="entry name" value="PGBD"/>
</dbReference>
<reference evidence="4" key="1">
    <citation type="submission" date="2025-08" db="UniProtKB">
        <authorList>
            <consortium name="RefSeq"/>
        </authorList>
    </citation>
    <scope>IDENTIFICATION</scope>
</reference>
<feature type="domain" description="PiggyBac transposable element-derived protein" evidence="2">
    <location>
        <begin position="2"/>
        <end position="348"/>
    </location>
</feature>
<sequence>MDFWEVVSEKTNIYHCQNSSKHETLHCTPEEILKFVAVEILMGCLRLPQARLYWCREINIGIVSEIMPRNRYYEIRNNIHFVNNLADQTSNKLWKVQPLITAVRNKCLTLPRSSHLAIDEQMIPFAGKCDMRTFMPSKPNPLGLKNFVMASPDGLILDFHVYTGKGFLPDDVMKTMGLGAGIVTKLCETVDQKNTCVVYTDRYFTSLKCAEVLLEKNIYLTGTVRSDRTGEAVKKLKSDKQMKRGDTSEVVDDKDKVAVLKWKDNKSVLVMSTNVGSQAATSCTRWSQEQKRRIEVTQPCAIKMYNKNMGGIDLHDRLIAYYRSYIRTRKWPVRVFNHFVDLVIVNCWLTYRRDINARDVPRNERLSLLEYRFRVAKLLAFSATSTPVTRSSGGIIDSNTEDEDETERVTEKEKKKSCASGLQRVEI</sequence>
<name>A0A1S3DHP3_DIACI</name>
<keyword evidence="3" id="KW-1185">Reference proteome</keyword>
<evidence type="ECO:0000259" key="2">
    <source>
        <dbReference type="Pfam" id="PF13843"/>
    </source>
</evidence>
<organism evidence="3 4">
    <name type="scientific">Diaphorina citri</name>
    <name type="common">Asian citrus psyllid</name>
    <dbReference type="NCBI Taxonomy" id="121845"/>
    <lineage>
        <taxon>Eukaryota</taxon>
        <taxon>Metazoa</taxon>
        <taxon>Ecdysozoa</taxon>
        <taxon>Arthropoda</taxon>
        <taxon>Hexapoda</taxon>
        <taxon>Insecta</taxon>
        <taxon>Pterygota</taxon>
        <taxon>Neoptera</taxon>
        <taxon>Paraneoptera</taxon>
        <taxon>Hemiptera</taxon>
        <taxon>Sternorrhyncha</taxon>
        <taxon>Psylloidea</taxon>
        <taxon>Psyllidae</taxon>
        <taxon>Diaphorininae</taxon>
        <taxon>Diaphorina</taxon>
    </lineage>
</organism>
<dbReference type="PaxDb" id="121845-A0A1S3DHP3"/>
<dbReference type="RefSeq" id="XP_008481206.1">
    <property type="nucleotide sequence ID" value="XM_008482984.1"/>
</dbReference>
<dbReference type="KEGG" id="dci:103517938"/>
<evidence type="ECO:0000256" key="1">
    <source>
        <dbReference type="SAM" id="MobiDB-lite"/>
    </source>
</evidence>
<accession>A0A1S3DHP3</accession>
<protein>
    <submittedName>
        <fullName evidence="4">PiggyBac transposable element-derived protein 3-like</fullName>
    </submittedName>
</protein>
<dbReference type="GeneID" id="103517938"/>
<feature type="region of interest" description="Disordered" evidence="1">
    <location>
        <begin position="387"/>
        <end position="427"/>
    </location>
</feature>
<dbReference type="Pfam" id="PF13843">
    <property type="entry name" value="DDE_Tnp_1_7"/>
    <property type="match status" value="1"/>
</dbReference>
<dbReference type="PANTHER" id="PTHR47272">
    <property type="entry name" value="DDE_TNP_1_7 DOMAIN-CONTAINING PROTEIN"/>
    <property type="match status" value="1"/>
</dbReference>
<evidence type="ECO:0000313" key="3">
    <source>
        <dbReference type="Proteomes" id="UP000079169"/>
    </source>
</evidence>
<feature type="compositionally biased region" description="Basic and acidic residues" evidence="1">
    <location>
        <begin position="407"/>
        <end position="416"/>
    </location>
</feature>